<gene>
    <name evidence="4" type="ORF">ATTO_02660</name>
</gene>
<dbReference type="SUPFAM" id="SSF53448">
    <property type="entry name" value="Nucleotide-diphospho-sugar transferases"/>
    <property type="match status" value="1"/>
</dbReference>
<feature type="domain" description="Nucleotidyl transferase" evidence="3">
    <location>
        <begin position="37"/>
        <end position="110"/>
    </location>
</feature>
<evidence type="ECO:0000313" key="5">
    <source>
        <dbReference type="Proteomes" id="UP001431186"/>
    </source>
</evidence>
<evidence type="ECO:0000259" key="3">
    <source>
        <dbReference type="Pfam" id="PF00483"/>
    </source>
</evidence>
<evidence type="ECO:0000313" key="4">
    <source>
        <dbReference type="EMBL" id="BDC90394.1"/>
    </source>
</evidence>
<keyword evidence="1" id="KW-0808">Transferase</keyword>
<name>A0AAU9D5R5_9ACTN</name>
<dbReference type="PANTHER" id="PTHR43584">
    <property type="entry name" value="NUCLEOTIDYL TRANSFERASE"/>
    <property type="match status" value="1"/>
</dbReference>
<dbReference type="EMBL" id="AP025285">
    <property type="protein sequence ID" value="BDC90394.1"/>
    <property type="molecule type" value="Genomic_DNA"/>
</dbReference>
<dbReference type="CDD" id="cd02523">
    <property type="entry name" value="PC_cytidylyltransferase"/>
    <property type="match status" value="1"/>
</dbReference>
<sequence>MSPLTEERFEVLASKAMAGEASPQELEELEPYRAKRAVLLASGMGSRLRPITINTPKPLVNVNGRRIIETLIEPLVALGIQEIYVVTGYLASEFELLRQEYPQVTLIYNPLYATTNNISSALAAGNHFENAFVFESDLYLKNPQLLTPYSFHSWYLGVPVDSTPDWCFDAYDGIIRDLHKGGKDCYHMYGVSYWTAADGKQLASDLVEAFDAENNRQRFWDDVPCVLFRDHYQVHIKPCTFDDINEIDSLAELQEVDPRYEM</sequence>
<dbReference type="PANTHER" id="PTHR43584:SF5">
    <property type="entry name" value="PROTEIN LICC"/>
    <property type="match status" value="1"/>
</dbReference>
<evidence type="ECO:0000256" key="1">
    <source>
        <dbReference type="ARBA" id="ARBA00022679"/>
    </source>
</evidence>
<keyword evidence="5" id="KW-1185">Reference proteome</keyword>
<accession>A0AAU9D5R5</accession>
<dbReference type="Pfam" id="PF00483">
    <property type="entry name" value="NTP_transferase"/>
    <property type="match status" value="1"/>
</dbReference>
<dbReference type="GO" id="GO:0016779">
    <property type="term" value="F:nucleotidyltransferase activity"/>
    <property type="evidence" value="ECO:0007669"/>
    <property type="project" value="UniProtKB-KW"/>
</dbReference>
<organism evidence="4 5">
    <name type="scientific">Leptogranulimonas caecicola</name>
    <dbReference type="NCBI Taxonomy" id="2894156"/>
    <lineage>
        <taxon>Bacteria</taxon>
        <taxon>Bacillati</taxon>
        <taxon>Actinomycetota</taxon>
        <taxon>Coriobacteriia</taxon>
        <taxon>Coriobacteriales</taxon>
        <taxon>Kribbibacteriaceae</taxon>
        <taxon>Leptogranulimonas</taxon>
    </lineage>
</organism>
<dbReference type="InterPro" id="IPR029044">
    <property type="entry name" value="Nucleotide-diphossugar_trans"/>
</dbReference>
<keyword evidence="2" id="KW-0548">Nucleotidyltransferase</keyword>
<dbReference type="InterPro" id="IPR050065">
    <property type="entry name" value="GlmU-like"/>
</dbReference>
<dbReference type="KEGG" id="lcal:ATTO_02660"/>
<proteinExistence type="predicted"/>
<protein>
    <recommendedName>
        <fullName evidence="3">Nucleotidyl transferase domain-containing protein</fullName>
    </recommendedName>
</protein>
<dbReference type="RefSeq" id="WP_265591932.1">
    <property type="nucleotide sequence ID" value="NZ_AP025285.1"/>
</dbReference>
<evidence type="ECO:0000256" key="2">
    <source>
        <dbReference type="ARBA" id="ARBA00022695"/>
    </source>
</evidence>
<dbReference type="AlphaFoldDB" id="A0AAU9D5R5"/>
<reference evidence="4" key="1">
    <citation type="submission" date="2021-11" db="EMBL/GenBank/DDBJ databases">
        <title>Complete genome sequence of Atopobiaceae bacterium TOC12.</title>
        <authorList>
            <person name="Morinaga K."/>
            <person name="Kusada H."/>
            <person name="Tamaki H."/>
        </authorList>
    </citation>
    <scope>NUCLEOTIDE SEQUENCE</scope>
    <source>
        <strain evidence="4">TOC12</strain>
    </source>
</reference>
<dbReference type="Gene3D" id="3.90.550.10">
    <property type="entry name" value="Spore Coat Polysaccharide Biosynthesis Protein SpsA, Chain A"/>
    <property type="match status" value="1"/>
</dbReference>
<dbReference type="InterPro" id="IPR005835">
    <property type="entry name" value="NTP_transferase_dom"/>
</dbReference>
<dbReference type="Proteomes" id="UP001431186">
    <property type="component" value="Chromosome"/>
</dbReference>